<dbReference type="InterPro" id="IPR003283">
    <property type="entry name" value="T3SS_OMP_SpaO"/>
</dbReference>
<protein>
    <recommendedName>
        <fullName evidence="2">Surface presentation of antigens protein SpaO</fullName>
    </recommendedName>
</protein>
<dbReference type="InterPro" id="IPR036429">
    <property type="entry name" value="SpoA-like_sf"/>
</dbReference>
<dbReference type="InterPro" id="IPR058804">
    <property type="entry name" value="SpaO_N"/>
</dbReference>
<dbReference type="AlphaFoldDB" id="A0A1X0WGF0"/>
<comment type="caution">
    <text evidence="7">The sequence shown here is derived from an EMBL/GenBank/DDBJ whole genome shotgun (WGS) entry which is preliminary data.</text>
</comment>
<organism evidence="7 8">
    <name type="scientific">Rouxiella badensis</name>
    <dbReference type="NCBI Taxonomy" id="1646377"/>
    <lineage>
        <taxon>Bacteria</taxon>
        <taxon>Pseudomonadati</taxon>
        <taxon>Pseudomonadota</taxon>
        <taxon>Gammaproteobacteria</taxon>
        <taxon>Enterobacterales</taxon>
        <taxon>Yersiniaceae</taxon>
        <taxon>Rouxiella</taxon>
    </lineage>
</organism>
<dbReference type="GO" id="GO:0009306">
    <property type="term" value="P:protein secretion"/>
    <property type="evidence" value="ECO:0007669"/>
    <property type="project" value="InterPro"/>
</dbReference>
<evidence type="ECO:0000256" key="3">
    <source>
        <dbReference type="ARBA" id="ARBA00023026"/>
    </source>
</evidence>
<comment type="similarity">
    <text evidence="1">Belongs to the FliN/MopA/SpaO family.</text>
</comment>
<feature type="domain" description="SpaO N-terminal" evidence="5">
    <location>
        <begin position="6"/>
        <end position="136"/>
    </location>
</feature>
<reference evidence="7 8" key="1">
    <citation type="journal article" date="2017" name="Int. J. Syst. Evol. Microbiol.">
        <title>Rouxiella badensis sp. nov. and Rouxiella silvae sp. nov. isolated from peat bog soil in Germany and emendation of the genus description.</title>
        <authorList>
            <person name="Le Fleche-Mateos A."/>
            <person name="Kugler J.H."/>
            <person name="Hansen S.H."/>
            <person name="Syldatk C."/>
            <person name="Hausmann R."/>
            <person name="Lomprez F."/>
            <person name="Vandenbogaert M."/>
            <person name="Manuguerra J.C."/>
            <person name="Grimont P.A."/>
        </authorList>
    </citation>
    <scope>NUCLEOTIDE SEQUENCE [LARGE SCALE GENOMIC DNA]</scope>
    <source>
        <strain evidence="7 8">DSM 100043</strain>
    </source>
</reference>
<evidence type="ECO:0000259" key="6">
    <source>
        <dbReference type="Pfam" id="PF26304"/>
    </source>
</evidence>
<dbReference type="EMBL" id="MRWE01000011">
    <property type="protein sequence ID" value="ORJ25887.1"/>
    <property type="molecule type" value="Genomic_DNA"/>
</dbReference>
<evidence type="ECO:0000313" key="8">
    <source>
        <dbReference type="Proteomes" id="UP000192536"/>
    </source>
</evidence>
<feature type="domain" description="SpaO FliM/N C-terminal related" evidence="6">
    <location>
        <begin position="152"/>
        <end position="213"/>
    </location>
</feature>
<feature type="domain" description="Flagellar motor switch protein FliN-like C-terminal" evidence="4">
    <location>
        <begin position="236"/>
        <end position="304"/>
    </location>
</feature>
<dbReference type="GeneID" id="93566452"/>
<dbReference type="Proteomes" id="UP000192536">
    <property type="component" value="Unassembled WGS sequence"/>
</dbReference>
<sequence length="311" mass="34924">MIANYLRRVTPDSLNENQWVQQWKAKGKEIIFSAPAKGGALLSFSAEGKWRGTIDLHHWFAMVFPDSSRLSKESWDDEQLTALFFGCSRPLDITEDELHYVRLTACRRSIVKNFPVKDMPEICTPQGTLWLSQLPKAVNHISLSLGSVARRKNMPLRLDFSMGESRISLSLLSSMKKGDALLIQNMLHDVLINNLKIGNYEQKERLMNIETNNITTLSIQKTVGEDAFLETKNTQSIKKIPLKLSFILQQDVITLGELEGIYNGQSIPCNPDFEKKIIIQANGLTIAHGELVVIDDCMAVLVTGLEADHAS</sequence>
<dbReference type="Pfam" id="PF26304">
    <property type="entry name" value="FliMN_C_rel"/>
    <property type="match status" value="1"/>
</dbReference>
<dbReference type="Pfam" id="PF26294">
    <property type="entry name" value="SpaO_N"/>
    <property type="match status" value="1"/>
</dbReference>
<dbReference type="Pfam" id="PF01052">
    <property type="entry name" value="FliMN_C"/>
    <property type="match status" value="1"/>
</dbReference>
<dbReference type="SUPFAM" id="SSF101801">
    <property type="entry name" value="Surface presentation of antigens (SPOA)"/>
    <property type="match status" value="1"/>
</dbReference>
<dbReference type="RefSeq" id="WP_084912359.1">
    <property type="nucleotide sequence ID" value="NZ_CP049603.1"/>
</dbReference>
<evidence type="ECO:0000259" key="4">
    <source>
        <dbReference type="Pfam" id="PF01052"/>
    </source>
</evidence>
<name>A0A1X0WGF0_9GAMM</name>
<proteinExistence type="inferred from homology"/>
<evidence type="ECO:0000256" key="2">
    <source>
        <dbReference type="ARBA" id="ARBA00021925"/>
    </source>
</evidence>
<keyword evidence="8" id="KW-1185">Reference proteome</keyword>
<dbReference type="PRINTS" id="PR01339">
    <property type="entry name" value="TYPE3OMOPROT"/>
</dbReference>
<accession>A0A1X0WGF0</accession>
<dbReference type="InterPro" id="IPR001543">
    <property type="entry name" value="FliN-like_C"/>
</dbReference>
<dbReference type="InterPro" id="IPR058805">
    <property type="entry name" value="SpaO_FliMN_C_rel"/>
</dbReference>
<dbReference type="Gene3D" id="2.30.330.10">
    <property type="entry name" value="SpoA-like"/>
    <property type="match status" value="1"/>
</dbReference>
<dbReference type="STRING" id="1646377.BS640_08335"/>
<evidence type="ECO:0000256" key="1">
    <source>
        <dbReference type="ARBA" id="ARBA00009226"/>
    </source>
</evidence>
<evidence type="ECO:0000259" key="5">
    <source>
        <dbReference type="Pfam" id="PF26294"/>
    </source>
</evidence>
<gene>
    <name evidence="7" type="ORF">BS640_08335</name>
</gene>
<evidence type="ECO:0000313" key="7">
    <source>
        <dbReference type="EMBL" id="ORJ25887.1"/>
    </source>
</evidence>
<keyword evidence="3" id="KW-0843">Virulence</keyword>